<dbReference type="FunFam" id="3.20.20.70:FF:000031">
    <property type="entry name" value="Glutamate synthase 1 [NADH]"/>
    <property type="match status" value="1"/>
</dbReference>
<dbReference type="InterPro" id="IPR006982">
    <property type="entry name" value="Glu_synth_centr_N"/>
</dbReference>
<dbReference type="Pfam" id="PF01493">
    <property type="entry name" value="GXGXG"/>
    <property type="match status" value="1"/>
</dbReference>
<gene>
    <name evidence="19" type="ORF">CLV63_13430</name>
</gene>
<dbReference type="InterPro" id="IPR036485">
    <property type="entry name" value="Glu_synth_asu_C_sf"/>
</dbReference>
<keyword evidence="11" id="KW-0560">Oxidoreductase</keyword>
<keyword evidence="10" id="KW-0315">Glutamine amidotransferase</keyword>
<evidence type="ECO:0000256" key="14">
    <source>
        <dbReference type="ARBA" id="ARBA00023164"/>
    </source>
</evidence>
<dbReference type="Pfam" id="PF01645">
    <property type="entry name" value="Glu_synthase"/>
    <property type="match status" value="1"/>
</dbReference>
<dbReference type="FunFam" id="3.60.20.10:FF:000001">
    <property type="entry name" value="Glutamate synthase, large subunit"/>
    <property type="match status" value="1"/>
</dbReference>
<keyword evidence="14" id="KW-0314">Glutamate biosynthesis</keyword>
<evidence type="ECO:0000256" key="1">
    <source>
        <dbReference type="ARBA" id="ARBA00001917"/>
    </source>
</evidence>
<proteinExistence type="inferred from homology"/>
<dbReference type="InterPro" id="IPR050711">
    <property type="entry name" value="ET-N_metabolism_enzyme"/>
</dbReference>
<dbReference type="SUPFAM" id="SSF51395">
    <property type="entry name" value="FMN-linked oxidoreductases"/>
    <property type="match status" value="1"/>
</dbReference>
<keyword evidence="12" id="KW-0408">Iron</keyword>
<comment type="caution">
    <text evidence="19">The sequence shown here is derived from an EMBL/GenBank/DDBJ whole genome shotgun (WGS) entry which is preliminary data.</text>
</comment>
<evidence type="ECO:0000256" key="13">
    <source>
        <dbReference type="ARBA" id="ARBA00023014"/>
    </source>
</evidence>
<evidence type="ECO:0000313" key="19">
    <source>
        <dbReference type="EMBL" id="PSK86543.1"/>
    </source>
</evidence>
<dbReference type="Pfam" id="PF04898">
    <property type="entry name" value="Glu_syn_central"/>
    <property type="match status" value="1"/>
</dbReference>
<organism evidence="19 20">
    <name type="scientific">Murinocardiopsis flavida</name>
    <dbReference type="NCBI Taxonomy" id="645275"/>
    <lineage>
        <taxon>Bacteria</taxon>
        <taxon>Bacillati</taxon>
        <taxon>Actinomycetota</taxon>
        <taxon>Actinomycetes</taxon>
        <taxon>Streptosporangiales</taxon>
        <taxon>Nocardiopsidaceae</taxon>
        <taxon>Murinocardiopsis</taxon>
    </lineage>
</organism>
<dbReference type="NCBIfam" id="NF008730">
    <property type="entry name" value="PRK11750.1"/>
    <property type="match status" value="1"/>
</dbReference>
<comment type="cofactor">
    <cofactor evidence="2">
        <name>[3Fe-4S] cluster</name>
        <dbReference type="ChEBI" id="CHEBI:21137"/>
    </cofactor>
</comment>
<dbReference type="GO" id="GO:0015930">
    <property type="term" value="F:glutamate synthase activity"/>
    <property type="evidence" value="ECO:0007669"/>
    <property type="project" value="InterPro"/>
</dbReference>
<evidence type="ECO:0000256" key="4">
    <source>
        <dbReference type="ARBA" id="ARBA00009716"/>
    </source>
</evidence>
<dbReference type="EMBL" id="PYGA01000034">
    <property type="protein sequence ID" value="PSK86543.1"/>
    <property type="molecule type" value="Genomic_DNA"/>
</dbReference>
<dbReference type="FunFam" id="2.160.20.60:FF:000001">
    <property type="entry name" value="Glutamate synthase, large subunit"/>
    <property type="match status" value="1"/>
</dbReference>
<evidence type="ECO:0000256" key="5">
    <source>
        <dbReference type="ARBA" id="ARBA00022605"/>
    </source>
</evidence>
<comment type="cofactor">
    <cofactor evidence="3">
        <name>FAD</name>
        <dbReference type="ChEBI" id="CHEBI:57692"/>
    </cofactor>
</comment>
<keyword evidence="7" id="KW-0288">FMN</keyword>
<dbReference type="GO" id="GO:0046872">
    <property type="term" value="F:metal ion binding"/>
    <property type="evidence" value="ECO:0007669"/>
    <property type="project" value="UniProtKB-KW"/>
</dbReference>
<keyword evidence="6" id="KW-0285">Flavoprotein</keyword>
<keyword evidence="13" id="KW-0411">Iron-sulfur</keyword>
<evidence type="ECO:0000259" key="18">
    <source>
        <dbReference type="PROSITE" id="PS51278"/>
    </source>
</evidence>
<evidence type="ECO:0000256" key="9">
    <source>
        <dbReference type="ARBA" id="ARBA00022827"/>
    </source>
</evidence>
<dbReference type="PROSITE" id="PS51278">
    <property type="entry name" value="GATASE_TYPE_2"/>
    <property type="match status" value="1"/>
</dbReference>
<dbReference type="Pfam" id="PF00310">
    <property type="entry name" value="GATase_2"/>
    <property type="match status" value="1"/>
</dbReference>
<evidence type="ECO:0000256" key="17">
    <source>
        <dbReference type="SAM" id="MobiDB-lite"/>
    </source>
</evidence>
<dbReference type="PANTHER" id="PTHR11938:SF133">
    <property type="entry name" value="GLUTAMATE SYNTHASE (NADH)"/>
    <property type="match status" value="1"/>
</dbReference>
<dbReference type="Proteomes" id="UP000240542">
    <property type="component" value="Unassembled WGS sequence"/>
</dbReference>
<accession>A0A2P8CNL2</accession>
<comment type="similarity">
    <text evidence="4">Belongs to the glutamate synthase family.</text>
</comment>
<evidence type="ECO:0000256" key="10">
    <source>
        <dbReference type="ARBA" id="ARBA00022962"/>
    </source>
</evidence>
<dbReference type="SUPFAM" id="SSF69336">
    <property type="entry name" value="Alpha subunit of glutamate synthase, C-terminal domain"/>
    <property type="match status" value="1"/>
</dbReference>
<dbReference type="PANTHER" id="PTHR11938">
    <property type="entry name" value="FAD NADPH DEHYDROGENASE/OXIDOREDUCTASE"/>
    <property type="match status" value="1"/>
</dbReference>
<keyword evidence="15" id="KW-0003">3Fe-4S</keyword>
<dbReference type="Gene3D" id="3.20.20.70">
    <property type="entry name" value="Aldolase class I"/>
    <property type="match status" value="2"/>
</dbReference>
<dbReference type="CDD" id="cd00982">
    <property type="entry name" value="gltB_C"/>
    <property type="match status" value="1"/>
</dbReference>
<dbReference type="OrthoDB" id="9758182at2"/>
<dbReference type="InterPro" id="IPR013785">
    <property type="entry name" value="Aldolase_TIM"/>
</dbReference>
<name>A0A2P8CNL2_9ACTN</name>
<evidence type="ECO:0000256" key="6">
    <source>
        <dbReference type="ARBA" id="ARBA00022630"/>
    </source>
</evidence>
<dbReference type="InterPro" id="IPR002489">
    <property type="entry name" value="Glu_synth_asu_C"/>
</dbReference>
<evidence type="ECO:0000256" key="12">
    <source>
        <dbReference type="ARBA" id="ARBA00023004"/>
    </source>
</evidence>
<keyword evidence="9" id="KW-0274">FAD</keyword>
<reference evidence="19 20" key="1">
    <citation type="submission" date="2018-03" db="EMBL/GenBank/DDBJ databases">
        <title>Genomic Encyclopedia of Archaeal and Bacterial Type Strains, Phase II (KMG-II): from individual species to whole genera.</title>
        <authorList>
            <person name="Goeker M."/>
        </authorList>
    </citation>
    <scope>NUCLEOTIDE SEQUENCE [LARGE SCALE GENOMIC DNA]</scope>
    <source>
        <strain evidence="19 20">DSM 45312</strain>
    </source>
</reference>
<evidence type="ECO:0000256" key="11">
    <source>
        <dbReference type="ARBA" id="ARBA00023002"/>
    </source>
</evidence>
<evidence type="ECO:0000256" key="8">
    <source>
        <dbReference type="ARBA" id="ARBA00022723"/>
    </source>
</evidence>
<keyword evidence="8" id="KW-0479">Metal-binding</keyword>
<sequence>MPAGQVQRSSVRTNAQSTPEGLYNSSFEHDACGVGLVADLSGRRSHETVEKALTVLRNLDHRGASGADPDDGDGAGILTQLPDALYREVCGFALPEPGAYAAGIGFLPTDAAERTAAMAAVEAIVADEGLTLLGWRDLPFEPRYCGPAAREVMPFFGQLFLAARADGTDDTGGTDSTGGHLTGIALERRTYCVRKRVEHEVGVYFPSLSPRTITYKGMLTTPQLEPFFPDLSDRRYTTGLALVHSRFSTNTFPSWPLAHPFRYIAHNGEINTVKGNRNMMRAREATMSSDLFTGDMARLFPIIDPDDSDTASFDDALELLHLAGRSLPHSVLMMIPEPWENHTEMDPAVRAFYEFHSMLMEPWDGPASVTFTDGTLVGAVLDRNGLRPGRYWVTEDGFVVLASEAGVLDFDPATVVRKGRLQPGRIFVVDTEQGRIIEDEEIKAGLAAEHPYAEWLERGVVPLADLAPAEAAPVTELVRAQQVFGYTEEELRIILTPMARTGAEPIGSMGTDTPVAALSTRSRLLFDYFSQGFAQVTNPPLDAIREELVTSLRTALGAEENVLSPDPEDCRRIVLPTPVLDDAGLAAVVAAGGPDGDPAFRTHVANGTYPVGGGGAALSQRLAEICDEVSAAIAGGAHIIVLSDRGAGPDRAPIPSLLLTGAVHHHLVREKTRTEVGLVVQAGDVRECHHVALLVGYGASAVNPYLALATVRDLVTRAVISDVDAETAVANTVKAFGKGVLKIMSKMGVSTVGSYMGAQIFEALGLGADVVDRCFTGTTSRLGGIGFDVIADEVGMRHGVSYAANPADHRRLAVGGEYQWRREGEPHLFNPETVFKLQHSTKTRSYEIFKEYTNGIDDQARHLMTLRGLLKLKEGVREPVPIDEVEPVASIVTRFSTGAMSYGSISAEAHETLAIAMNRLGGKSNTGEGGEDAGRFTPDANGDLRRSAIKQVASGRFGVTSHYLSNADDIQIKMAQGAKPGEGGQLPGHKVYPWIGDTRHSTPGVGLISPPPHHDIYSIEDLAQLIHDLKNANPGARVHVKLVSEAGVGTVAAGVSKAHADVVLISGHDGGTGASPLTSLKHAGTPWELGLAETQQTLLKNGLRDRIVVQADGQLKTGRDVIVAALLGAEEFGFATAPLVVSGCVMMRVCHLDTCPVGVATQNPELRARYAGQAEHVVNFFEFIAEEVREYLAALGFRSLDDAIGAVELLDTAGARDHWKAQGLDLGPILHAEQPWGSDHRHRVRAQDHGLEKALDNTLIQLSEGALEFGEPLTLDLPVRNVNRTVGTMLGHEVTRRHGADGLPHDTIDITFTGSAGQSFGAFVPKGVTLRLVGDANDYVGKGLSGGRISVRPPENAPFAAEEQIIAGNVIAYGATSGEVFLRGVVGERFCVRNSGALAVVEGVGDHGCEYMTGGRAVILGRTGRNFAAGMSGGVAYVLDLDEGRVNTEMVDLDPLDEDDSAFLTDVLARHHAHTGSAVAARLMADPGLALGRFTKVMPRDYKRVLNARAEAERDGRDIDQAIMAAAQS</sequence>
<feature type="domain" description="Glutamine amidotransferase type-2" evidence="18">
    <location>
        <begin position="32"/>
        <end position="432"/>
    </location>
</feature>
<keyword evidence="20" id="KW-1185">Reference proteome</keyword>
<dbReference type="GO" id="GO:0019676">
    <property type="term" value="P:ammonia assimilation cycle"/>
    <property type="evidence" value="ECO:0007669"/>
    <property type="project" value="TreeGrafter"/>
</dbReference>
<feature type="region of interest" description="Disordered" evidence="17">
    <location>
        <begin position="1"/>
        <end position="22"/>
    </location>
</feature>
<evidence type="ECO:0000256" key="7">
    <source>
        <dbReference type="ARBA" id="ARBA00022643"/>
    </source>
</evidence>
<dbReference type="CDD" id="cd02808">
    <property type="entry name" value="GltS_FMN"/>
    <property type="match status" value="1"/>
</dbReference>
<dbReference type="InterPro" id="IPR017932">
    <property type="entry name" value="GATase_2_dom"/>
</dbReference>
<evidence type="ECO:0000256" key="15">
    <source>
        <dbReference type="ARBA" id="ARBA00023291"/>
    </source>
</evidence>
<dbReference type="InterPro" id="IPR002932">
    <property type="entry name" value="Glu_synthdom"/>
</dbReference>
<dbReference type="CDD" id="cd00713">
    <property type="entry name" value="GltS"/>
    <property type="match status" value="1"/>
</dbReference>
<dbReference type="FunFam" id="3.20.20.70:FF:000053">
    <property type="entry name" value="Glutamate synthase large subunit"/>
    <property type="match status" value="1"/>
</dbReference>
<evidence type="ECO:0000256" key="3">
    <source>
        <dbReference type="ARBA" id="ARBA00001974"/>
    </source>
</evidence>
<comment type="pathway">
    <text evidence="16">Amino-acid biosynthesis.</text>
</comment>
<protein>
    <submittedName>
        <fullName evidence="19">Glutamate synthase (NADH) large subunit</fullName>
    </submittedName>
</protein>
<dbReference type="Gene3D" id="3.60.20.10">
    <property type="entry name" value="Glutamine Phosphoribosylpyrophosphate, subunit 1, domain 1"/>
    <property type="match status" value="1"/>
</dbReference>
<evidence type="ECO:0000256" key="2">
    <source>
        <dbReference type="ARBA" id="ARBA00001927"/>
    </source>
</evidence>
<dbReference type="SUPFAM" id="SSF56235">
    <property type="entry name" value="N-terminal nucleophile aminohydrolases (Ntn hydrolases)"/>
    <property type="match status" value="1"/>
</dbReference>
<keyword evidence="5" id="KW-0028">Amino-acid biosynthesis</keyword>
<dbReference type="GO" id="GO:0006537">
    <property type="term" value="P:glutamate biosynthetic process"/>
    <property type="evidence" value="ECO:0007669"/>
    <property type="project" value="UniProtKB-KW"/>
</dbReference>
<evidence type="ECO:0000313" key="20">
    <source>
        <dbReference type="Proteomes" id="UP000240542"/>
    </source>
</evidence>
<comment type="cofactor">
    <cofactor evidence="1">
        <name>FMN</name>
        <dbReference type="ChEBI" id="CHEBI:58210"/>
    </cofactor>
</comment>
<dbReference type="RefSeq" id="WP_106586701.1">
    <property type="nucleotide sequence ID" value="NZ_PYGA01000034.1"/>
</dbReference>
<dbReference type="Gene3D" id="2.160.20.60">
    <property type="entry name" value="Glutamate synthase, alpha subunit, C-terminal domain"/>
    <property type="match status" value="1"/>
</dbReference>
<dbReference type="GO" id="GO:0051538">
    <property type="term" value="F:3 iron, 4 sulfur cluster binding"/>
    <property type="evidence" value="ECO:0007669"/>
    <property type="project" value="UniProtKB-KW"/>
</dbReference>
<dbReference type="InterPro" id="IPR029055">
    <property type="entry name" value="Ntn_hydrolases_N"/>
</dbReference>
<evidence type="ECO:0000256" key="16">
    <source>
        <dbReference type="ARBA" id="ARBA00029440"/>
    </source>
</evidence>